<gene>
    <name evidence="2" type="ORF">Q9L58_001872</name>
</gene>
<dbReference type="Pfam" id="PF12937">
    <property type="entry name" value="F-box-like"/>
    <property type="match status" value="1"/>
</dbReference>
<dbReference type="EMBL" id="JBBBZM010000015">
    <property type="protein sequence ID" value="KAL0638992.1"/>
    <property type="molecule type" value="Genomic_DNA"/>
</dbReference>
<dbReference type="PROSITE" id="PS50181">
    <property type="entry name" value="FBOX"/>
    <property type="match status" value="1"/>
</dbReference>
<organism evidence="2 3">
    <name type="scientific">Discina gigas</name>
    <dbReference type="NCBI Taxonomy" id="1032678"/>
    <lineage>
        <taxon>Eukaryota</taxon>
        <taxon>Fungi</taxon>
        <taxon>Dikarya</taxon>
        <taxon>Ascomycota</taxon>
        <taxon>Pezizomycotina</taxon>
        <taxon>Pezizomycetes</taxon>
        <taxon>Pezizales</taxon>
        <taxon>Discinaceae</taxon>
        <taxon>Discina</taxon>
    </lineage>
</organism>
<evidence type="ECO:0000259" key="1">
    <source>
        <dbReference type="PROSITE" id="PS50181"/>
    </source>
</evidence>
<dbReference type="Proteomes" id="UP001447188">
    <property type="component" value="Unassembled WGS sequence"/>
</dbReference>
<name>A0ABR3GSU6_9PEZI</name>
<feature type="domain" description="F-box" evidence="1">
    <location>
        <begin position="1"/>
        <end position="67"/>
    </location>
</feature>
<dbReference type="SUPFAM" id="SSF81383">
    <property type="entry name" value="F-box domain"/>
    <property type="match status" value="1"/>
</dbReference>
<dbReference type="InterPro" id="IPR036047">
    <property type="entry name" value="F-box-like_dom_sf"/>
</dbReference>
<accession>A0ABR3GSU6</accession>
<dbReference type="Gene3D" id="1.20.1280.50">
    <property type="match status" value="1"/>
</dbReference>
<protein>
    <recommendedName>
        <fullName evidence="1">F-box domain-containing protein</fullName>
    </recommendedName>
</protein>
<proteinExistence type="predicted"/>
<evidence type="ECO:0000313" key="3">
    <source>
        <dbReference type="Proteomes" id="UP001447188"/>
    </source>
</evidence>
<keyword evidence="3" id="KW-1185">Reference proteome</keyword>
<sequence length="430" mass="47945">MATLDKLPNESLAQILSTLSIGDLVQVSRVSRRLCAVAEPLLYQAPCLASICRDVGVPELDRYFRSLIPPPSVTLDLFLRTIIGSPRDTLGAHVRSLSMEWDHSIMQDDCVYSGAGWFMSSHHPNGFHGTKCVLLLHLLPSVRVLRINPPRDIAPLAISYFTHCVEPLHDALSDRPTLRLQSLREFSCFNRRRGFGGGVTVKTVLTLMTLPCLNSIDVHIVDDPTPYSYSYIDGGVLFSPVTRLRLSGDQLTAISLSLLLKAPTALTHFAFYALNYNFEIPDFMAPLSLLRPSLQHLHLDLNRELVISPSAKDDRIRGSFREWPVLQTLSYSAVEVVEEWLTQEPLSFADVLPRSLRGLQILKDPYRPYRRLVDQVVELLRQKKEVVPALETVAVTTSSDDGAEIQVCAELSLACENAGVILVDGDCFGW</sequence>
<evidence type="ECO:0000313" key="2">
    <source>
        <dbReference type="EMBL" id="KAL0638992.1"/>
    </source>
</evidence>
<comment type="caution">
    <text evidence="2">The sequence shown here is derived from an EMBL/GenBank/DDBJ whole genome shotgun (WGS) entry which is preliminary data.</text>
</comment>
<dbReference type="InterPro" id="IPR001810">
    <property type="entry name" value="F-box_dom"/>
</dbReference>
<reference evidence="2 3" key="1">
    <citation type="submission" date="2024-02" db="EMBL/GenBank/DDBJ databases">
        <title>Discinaceae phylogenomics.</title>
        <authorList>
            <person name="Dirks A.C."/>
            <person name="James T.Y."/>
        </authorList>
    </citation>
    <scope>NUCLEOTIDE SEQUENCE [LARGE SCALE GENOMIC DNA]</scope>
    <source>
        <strain evidence="2 3">ACD0624</strain>
    </source>
</reference>